<dbReference type="Proteomes" id="UP000247409">
    <property type="component" value="Unassembled WGS sequence"/>
</dbReference>
<feature type="transmembrane region" description="Helical" evidence="9">
    <location>
        <begin position="418"/>
        <end position="439"/>
    </location>
</feature>
<dbReference type="PANTHER" id="PTHR32138:SF0">
    <property type="entry name" value="PHOSPHATIDYLETHANOLAMINE N-METHYLTRANSFERASE"/>
    <property type="match status" value="1"/>
</dbReference>
<evidence type="ECO:0000313" key="10">
    <source>
        <dbReference type="EMBL" id="PXF48259.1"/>
    </source>
</evidence>
<feature type="transmembrane region" description="Helical" evidence="9">
    <location>
        <begin position="163"/>
        <end position="183"/>
    </location>
</feature>
<accession>A0A2V3J1N4</accession>
<feature type="transmembrane region" description="Helical" evidence="9">
    <location>
        <begin position="241"/>
        <end position="261"/>
    </location>
</feature>
<feature type="transmembrane region" description="Helical" evidence="9">
    <location>
        <begin position="384"/>
        <end position="406"/>
    </location>
</feature>
<evidence type="ECO:0000313" key="11">
    <source>
        <dbReference type="Proteomes" id="UP000247409"/>
    </source>
</evidence>
<organism evidence="10 11">
    <name type="scientific">Gracilariopsis chorda</name>
    <dbReference type="NCBI Taxonomy" id="448386"/>
    <lineage>
        <taxon>Eukaryota</taxon>
        <taxon>Rhodophyta</taxon>
        <taxon>Florideophyceae</taxon>
        <taxon>Rhodymeniophycidae</taxon>
        <taxon>Gracilariales</taxon>
        <taxon>Gracilariaceae</taxon>
        <taxon>Gracilariopsis</taxon>
    </lineage>
</organism>
<sequence length="641" mass="72519">MKMLSRKGRSPTGFEFDLPCTTDMFQTLMSPRKWGPAEHLTILLMLVQLLTLPIVSLLPRAHFVLVFAFWRMAYNLGIARLLYVQSKRNAITNWLQSLSPSARALVHWASTKSMDDDYAWEKLPACYNAWIAFRALSMVILTNDGFSYFLLAISCFNPFHTSPLWQLAVCIPLGLAFFILSFWSKGAAHHVLGDFAWYWGDFFFTVDADLKFDGVFELFPHPMYTVGYAAYYGAALICRSYTLLALSLLAHIAQLVFLALVEEPHIQKIYGPKTEKRADPKPSVSESSLKSVPSLYEEFVHAAPRLPVVLSLTFAFSTVTALAISARPSTAKAVYLLFFWCIIHWTALTFGLPSKEGGERNLWMRWYNARGYSTFQAFSTWQHVYLVSFMMKHALFLIAASTFAPSKPLHRISMAETISDMLVGISLIAIAIISLASTWQDLGYFGFFYGDFFVKPERNELQRAGMFRYITNPEATLGYLVYYGMAFVRQSRGLFVVAAICQVFHLVFVSSIEAKHIEVTYETSRVATPLEKATVKLPIVSTLHRFTSSILRSVYHYMGTVGKKQAQQTVHHLSVRKDRLKADLNKSLANARDKHVKPRTEEWRSRAESVVGDLNCDAIVSMLGNRGIIVEPVSQCQTEGE</sequence>
<keyword evidence="5" id="KW-0443">Lipid metabolism</keyword>
<feature type="transmembrane region" description="Helical" evidence="9">
    <location>
        <begin position="40"/>
        <end position="58"/>
    </location>
</feature>
<dbReference type="OrthoDB" id="4583at2759"/>
<feature type="transmembrane region" description="Helical" evidence="9">
    <location>
        <begin position="306"/>
        <end position="326"/>
    </location>
</feature>
<keyword evidence="7" id="KW-0594">Phospholipid biosynthesis</keyword>
<keyword evidence="11" id="KW-1185">Reference proteome</keyword>
<dbReference type="Gene3D" id="1.20.120.1630">
    <property type="match status" value="1"/>
</dbReference>
<evidence type="ECO:0000256" key="2">
    <source>
        <dbReference type="ARBA" id="ARBA00022516"/>
    </source>
</evidence>
<evidence type="ECO:0000256" key="9">
    <source>
        <dbReference type="SAM" id="Phobius"/>
    </source>
</evidence>
<evidence type="ECO:0000256" key="5">
    <source>
        <dbReference type="ARBA" id="ARBA00023098"/>
    </source>
</evidence>
<keyword evidence="10" id="KW-0808">Transferase</keyword>
<comment type="caution">
    <text evidence="10">The sequence shown here is derived from an EMBL/GenBank/DDBJ whole genome shotgun (WGS) entry which is preliminary data.</text>
</comment>
<keyword evidence="2" id="KW-0444">Lipid biosynthesis</keyword>
<keyword evidence="6 9" id="KW-0472">Membrane</keyword>
<dbReference type="GO" id="GO:0032259">
    <property type="term" value="P:methylation"/>
    <property type="evidence" value="ECO:0007669"/>
    <property type="project" value="UniProtKB-KW"/>
</dbReference>
<feature type="transmembrane region" description="Helical" evidence="9">
    <location>
        <begin position="64"/>
        <end position="83"/>
    </location>
</feature>
<gene>
    <name evidence="10" type="ORF">BWQ96_01948</name>
</gene>
<feature type="transmembrane region" description="Helical" evidence="9">
    <location>
        <begin position="333"/>
        <end position="352"/>
    </location>
</feature>
<dbReference type="UniPathway" id="UPA00753"/>
<dbReference type="STRING" id="448386.A0A2V3J1N4"/>
<dbReference type="PANTHER" id="PTHR32138">
    <property type="entry name" value="PHOSPHATIDYLETHANOLAMINE N-METHYLTRANSFERASE"/>
    <property type="match status" value="1"/>
</dbReference>
<keyword evidence="8" id="KW-1208">Phospholipid metabolism</keyword>
<protein>
    <submittedName>
        <fullName evidence="10">Phosphatidylethanolamine N-methyltransferase</fullName>
    </submittedName>
</protein>
<keyword evidence="10" id="KW-0489">Methyltransferase</keyword>
<feature type="transmembrane region" description="Helical" evidence="9">
    <location>
        <begin position="493"/>
        <end position="512"/>
    </location>
</feature>
<evidence type="ECO:0000256" key="6">
    <source>
        <dbReference type="ARBA" id="ARBA00023136"/>
    </source>
</evidence>
<keyword evidence="3 9" id="KW-0812">Transmembrane</keyword>
<reference evidence="10 11" key="1">
    <citation type="journal article" date="2018" name="Mol. Biol. Evol.">
        <title>Analysis of the draft genome of the red seaweed Gracilariopsis chorda provides insights into genome size evolution in Rhodophyta.</title>
        <authorList>
            <person name="Lee J."/>
            <person name="Yang E.C."/>
            <person name="Graf L."/>
            <person name="Yang J.H."/>
            <person name="Qiu H."/>
            <person name="Zel Zion U."/>
            <person name="Chan C.X."/>
            <person name="Stephens T.G."/>
            <person name="Weber A.P.M."/>
            <person name="Boo G.H."/>
            <person name="Boo S.M."/>
            <person name="Kim K.M."/>
            <person name="Shin Y."/>
            <person name="Jung M."/>
            <person name="Lee S.J."/>
            <person name="Yim H.S."/>
            <person name="Lee J.H."/>
            <person name="Bhattacharya D."/>
            <person name="Yoon H.S."/>
        </authorList>
    </citation>
    <scope>NUCLEOTIDE SEQUENCE [LARGE SCALE GENOMIC DNA]</scope>
    <source>
        <strain evidence="10 11">SKKU-2015</strain>
        <tissue evidence="10">Whole body</tissue>
    </source>
</reference>
<dbReference type="GO" id="GO:0012505">
    <property type="term" value="C:endomembrane system"/>
    <property type="evidence" value="ECO:0007669"/>
    <property type="project" value="UniProtKB-SubCell"/>
</dbReference>
<dbReference type="Pfam" id="PF04191">
    <property type="entry name" value="PEMT"/>
    <property type="match status" value="2"/>
</dbReference>
<keyword evidence="4 9" id="KW-1133">Transmembrane helix</keyword>
<dbReference type="GO" id="GO:0004608">
    <property type="term" value="F:phosphatidylethanolamine N-methyltransferase activity"/>
    <property type="evidence" value="ECO:0007669"/>
    <property type="project" value="TreeGrafter"/>
</dbReference>
<evidence type="ECO:0000256" key="1">
    <source>
        <dbReference type="ARBA" id="ARBA00004127"/>
    </source>
</evidence>
<dbReference type="GO" id="GO:0006656">
    <property type="term" value="P:phosphatidylcholine biosynthetic process"/>
    <property type="evidence" value="ECO:0007669"/>
    <property type="project" value="UniProtKB-UniPathway"/>
</dbReference>
<evidence type="ECO:0000256" key="7">
    <source>
        <dbReference type="ARBA" id="ARBA00023209"/>
    </source>
</evidence>
<evidence type="ECO:0000256" key="3">
    <source>
        <dbReference type="ARBA" id="ARBA00022692"/>
    </source>
</evidence>
<feature type="transmembrane region" description="Helical" evidence="9">
    <location>
        <begin position="131"/>
        <end position="151"/>
    </location>
</feature>
<comment type="subcellular location">
    <subcellularLocation>
        <location evidence="1">Endomembrane system</location>
        <topology evidence="1">Multi-pass membrane protein</topology>
    </subcellularLocation>
</comment>
<proteinExistence type="predicted"/>
<dbReference type="InterPro" id="IPR007318">
    <property type="entry name" value="Phopholipid_MeTrfase"/>
</dbReference>
<evidence type="ECO:0000256" key="4">
    <source>
        <dbReference type="ARBA" id="ARBA00022989"/>
    </source>
</evidence>
<name>A0A2V3J1N4_9FLOR</name>
<dbReference type="AlphaFoldDB" id="A0A2V3J1N4"/>
<evidence type="ECO:0000256" key="8">
    <source>
        <dbReference type="ARBA" id="ARBA00023264"/>
    </source>
</evidence>
<dbReference type="EMBL" id="NBIV01000015">
    <property type="protein sequence ID" value="PXF48259.1"/>
    <property type="molecule type" value="Genomic_DNA"/>
</dbReference>